<dbReference type="Ensembl" id="ENSTGUT00000030087.1">
    <property type="protein sequence ID" value="ENSTGUP00000025827.1"/>
    <property type="gene ID" value="ENSTGUG00000024646.1"/>
</dbReference>
<comment type="catalytic activity">
    <reaction evidence="8">
        <text>oxaloacetate = enol-oxaloacetate</text>
        <dbReference type="Rhea" id="RHEA:16021"/>
        <dbReference type="ChEBI" id="CHEBI:16452"/>
        <dbReference type="ChEBI" id="CHEBI:17479"/>
        <dbReference type="EC" id="5.3.2.2"/>
    </reaction>
    <physiologicalReaction direction="right-to-left" evidence="8">
        <dbReference type="Rhea" id="RHEA:16023"/>
    </physiologicalReaction>
</comment>
<organism evidence="17 18">
    <name type="scientific">Taeniopygia guttata</name>
    <name type="common">Zebra finch</name>
    <name type="synonym">Poephila guttata</name>
    <dbReference type="NCBI Taxonomy" id="59729"/>
    <lineage>
        <taxon>Eukaryota</taxon>
        <taxon>Metazoa</taxon>
        <taxon>Chordata</taxon>
        <taxon>Craniata</taxon>
        <taxon>Vertebrata</taxon>
        <taxon>Euteleostomi</taxon>
        <taxon>Archelosauria</taxon>
        <taxon>Archosauria</taxon>
        <taxon>Dinosauria</taxon>
        <taxon>Saurischia</taxon>
        <taxon>Theropoda</taxon>
        <taxon>Coelurosauria</taxon>
        <taxon>Aves</taxon>
        <taxon>Neognathae</taxon>
        <taxon>Neoaves</taxon>
        <taxon>Telluraves</taxon>
        <taxon>Australaves</taxon>
        <taxon>Passeriformes</taxon>
        <taxon>Passeroidea</taxon>
        <taxon>Estrildidae</taxon>
        <taxon>Estrildinae</taxon>
        <taxon>Taeniopygia</taxon>
    </lineage>
</organism>
<dbReference type="SUPFAM" id="SSF56529">
    <property type="entry name" value="FAH"/>
    <property type="match status" value="1"/>
</dbReference>
<dbReference type="Gene3D" id="3.90.850.10">
    <property type="entry name" value="Fumarylacetoacetase-like, C-terminal domain"/>
    <property type="match status" value="1"/>
</dbReference>
<dbReference type="AlphaFoldDB" id="A0A674GTV2"/>
<sequence>MPTPIADSSGLAPSPVPAVTRRTQPGPISSPSAAGAPRCARHGTARPGPVGLSSRPAQGRARPQSPARPRTAPHVPARRTAASTAPAARAVPSPRQPPPSIARPARPGYLGCPPREAAAAPARPGPARPGLRGDGGGAAPARSARGGGAAAGAARPRKDAARAAEMGSSSKPLSRFWEWGRNIVCVGRNYAEHAKEMGSAPPAEPLLFLKPSSAYVREGAPIVRPYYCRALHHEVELGVVVGRGARAVPRDAAMQHVAGYALCLDMTARDTQDECKRKGLPWTLAKGFGTSCAVSDFVPKEQIPDPHKLQIWLKVNGKMRQEGDTSSMIFSIPYLISYISHIFPLEEGDLILTGSPKGVGAVEADDEIEAGIRDVVSVRFKVAQGTEPGSPKGV</sequence>
<dbReference type="PANTHER" id="PTHR11820:SF7">
    <property type="entry name" value="ACYLPYRUVASE FAHD1, MITOCHONDRIAL"/>
    <property type="match status" value="1"/>
</dbReference>
<name>A0A674GTV2_TAEGU</name>
<feature type="region of interest" description="Disordered" evidence="15">
    <location>
        <begin position="1"/>
        <end position="167"/>
    </location>
</feature>
<reference evidence="17 18" key="1">
    <citation type="journal article" date="2010" name="Nature">
        <title>The genome of a songbird.</title>
        <authorList>
            <person name="Warren W.C."/>
            <person name="Clayton D.F."/>
            <person name="Ellegren H."/>
            <person name="Arnold A.P."/>
            <person name="Hillier L.W."/>
            <person name="Kunstner A."/>
            <person name="Searle S."/>
            <person name="White S."/>
            <person name="Vilella A.J."/>
            <person name="Fairley S."/>
            <person name="Heger A."/>
            <person name="Kong L."/>
            <person name="Ponting C.P."/>
            <person name="Jarvis E.D."/>
            <person name="Mello C.V."/>
            <person name="Minx P."/>
            <person name="Lovell P."/>
            <person name="Velho T.A."/>
            <person name="Ferris M."/>
            <person name="Balakrishnan C.N."/>
            <person name="Sinha S."/>
            <person name="Blatti C."/>
            <person name="London S.E."/>
            <person name="Li Y."/>
            <person name="Lin Y.C."/>
            <person name="George J."/>
            <person name="Sweedler J."/>
            <person name="Southey B."/>
            <person name="Gunaratne P."/>
            <person name="Watson M."/>
            <person name="Nam K."/>
            <person name="Backstrom N."/>
            <person name="Smeds L."/>
            <person name="Nabholz B."/>
            <person name="Itoh Y."/>
            <person name="Whitney O."/>
            <person name="Pfenning A.R."/>
            <person name="Howard J."/>
            <person name="Volker M."/>
            <person name="Skinner B.M."/>
            <person name="Griffin D.K."/>
            <person name="Ye L."/>
            <person name="McLaren W.M."/>
            <person name="Flicek P."/>
            <person name="Quesada V."/>
            <person name="Velasco G."/>
            <person name="Lopez-Otin C."/>
            <person name="Puente X.S."/>
            <person name="Olender T."/>
            <person name="Lancet D."/>
            <person name="Smit A.F."/>
            <person name="Hubley R."/>
            <person name="Konkel M.K."/>
            <person name="Walker J.A."/>
            <person name="Batzer M.A."/>
            <person name="Gu W."/>
            <person name="Pollock D.D."/>
            <person name="Chen L."/>
            <person name="Cheng Z."/>
            <person name="Eichler E.E."/>
            <person name="Stapley J."/>
            <person name="Slate J."/>
            <person name="Ekblom R."/>
            <person name="Birkhead T."/>
            <person name="Burke T."/>
            <person name="Burt D."/>
            <person name="Scharff C."/>
            <person name="Adam I."/>
            <person name="Richard H."/>
            <person name="Sultan M."/>
            <person name="Soldatov A."/>
            <person name="Lehrach H."/>
            <person name="Edwards S.V."/>
            <person name="Yang S.P."/>
            <person name="Li X."/>
            <person name="Graves T."/>
            <person name="Fulton L."/>
            <person name="Nelson J."/>
            <person name="Chinwalla A."/>
            <person name="Hou S."/>
            <person name="Mardis E.R."/>
            <person name="Wilson R.K."/>
        </authorList>
    </citation>
    <scope>NUCLEOTIDE SEQUENCE [LARGE SCALE GENOMIC DNA]</scope>
</reference>
<dbReference type="FunFam" id="3.90.850.10:FF:000003">
    <property type="entry name" value="Fumarylacetoacetate hydrolase domain-containing 1"/>
    <property type="match status" value="1"/>
</dbReference>
<comment type="catalytic activity">
    <reaction evidence="14">
        <text>acetylpyruvate + H2O = acetate + pyruvate + H(+)</text>
        <dbReference type="Rhea" id="RHEA:16097"/>
        <dbReference type="ChEBI" id="CHEBI:15360"/>
        <dbReference type="ChEBI" id="CHEBI:15361"/>
        <dbReference type="ChEBI" id="CHEBI:15377"/>
        <dbReference type="ChEBI" id="CHEBI:15378"/>
        <dbReference type="ChEBI" id="CHEBI:30089"/>
    </reaction>
</comment>
<gene>
    <name evidence="17" type="primary">FAHD1</name>
</gene>
<evidence type="ECO:0000259" key="16">
    <source>
        <dbReference type="Pfam" id="PF01557"/>
    </source>
</evidence>
<evidence type="ECO:0000256" key="7">
    <source>
        <dbReference type="ARBA" id="ARBA00044830"/>
    </source>
</evidence>
<feature type="domain" description="Fumarylacetoacetase-like C-terminal" evidence="16">
    <location>
        <begin position="183"/>
        <end position="382"/>
    </location>
</feature>
<proteinExistence type="inferred from homology"/>
<dbReference type="Pfam" id="PF01557">
    <property type="entry name" value="FAA_hydrolase"/>
    <property type="match status" value="1"/>
</dbReference>
<dbReference type="GeneTree" id="ENSGT00940000160452"/>
<keyword evidence="3" id="KW-0479">Metal-binding</keyword>
<evidence type="ECO:0000256" key="8">
    <source>
        <dbReference type="ARBA" id="ARBA00044911"/>
    </source>
</evidence>
<feature type="compositionally biased region" description="Low complexity" evidence="15">
    <location>
        <begin position="78"/>
        <end position="93"/>
    </location>
</feature>
<evidence type="ECO:0000256" key="5">
    <source>
        <dbReference type="ARBA" id="ARBA00039040"/>
    </source>
</evidence>
<feature type="compositionally biased region" description="Low complexity" evidence="15">
    <location>
        <begin position="102"/>
        <end position="122"/>
    </location>
</feature>
<dbReference type="GO" id="GO:0019752">
    <property type="term" value="P:carboxylic acid metabolic process"/>
    <property type="evidence" value="ECO:0007669"/>
    <property type="project" value="UniProtKB-ARBA"/>
</dbReference>
<evidence type="ECO:0000313" key="18">
    <source>
        <dbReference type="Proteomes" id="UP000007754"/>
    </source>
</evidence>
<evidence type="ECO:0000256" key="15">
    <source>
        <dbReference type="SAM" id="MobiDB-lite"/>
    </source>
</evidence>
<dbReference type="InterPro" id="IPR036663">
    <property type="entry name" value="Fumarylacetoacetase_C_sf"/>
</dbReference>
<accession>A0A674GTV2</accession>
<protein>
    <recommendedName>
        <fullName evidence="10">Oxaloacetate tautomerase FAHD1, mitochondrial</fullName>
        <ecNumber evidence="5">3.7.1.5</ecNumber>
        <ecNumber evidence="2">4.1.1.112</ecNumber>
        <ecNumber evidence="9">5.3.2.2</ecNumber>
    </recommendedName>
    <alternativeName>
        <fullName evidence="7">Acylpyruvase FAHD1</fullName>
    </alternativeName>
    <alternativeName>
        <fullName evidence="6">Fumarylacetoacetate hydrolase domain-containing protein 1</fullName>
    </alternativeName>
    <alternativeName>
        <fullName evidence="4">Oxaloacetate decarboxylase</fullName>
    </alternativeName>
</protein>
<evidence type="ECO:0000256" key="3">
    <source>
        <dbReference type="ARBA" id="ARBA00022723"/>
    </source>
</evidence>
<evidence type="ECO:0000256" key="13">
    <source>
        <dbReference type="ARBA" id="ARBA00047973"/>
    </source>
</evidence>
<evidence type="ECO:0000256" key="10">
    <source>
        <dbReference type="ARBA" id="ARBA00044980"/>
    </source>
</evidence>
<comment type="catalytic activity">
    <reaction evidence="11">
        <text>a 3-acylpyruvate + H2O = a carboxylate + pyruvate + H(+)</text>
        <dbReference type="Rhea" id="RHEA:19009"/>
        <dbReference type="ChEBI" id="CHEBI:15361"/>
        <dbReference type="ChEBI" id="CHEBI:15377"/>
        <dbReference type="ChEBI" id="CHEBI:15378"/>
        <dbReference type="ChEBI" id="CHEBI:29067"/>
        <dbReference type="ChEBI" id="CHEBI:57278"/>
        <dbReference type="EC" id="3.7.1.5"/>
    </reaction>
</comment>
<dbReference type="GO" id="GO:0046872">
    <property type="term" value="F:metal ion binding"/>
    <property type="evidence" value="ECO:0007669"/>
    <property type="project" value="UniProtKB-KW"/>
</dbReference>
<reference evidence="17" key="3">
    <citation type="submission" date="2025-09" db="UniProtKB">
        <authorList>
            <consortium name="Ensembl"/>
        </authorList>
    </citation>
    <scope>IDENTIFICATION</scope>
</reference>
<feature type="compositionally biased region" description="Polar residues" evidence="15">
    <location>
        <begin position="21"/>
        <end position="32"/>
    </location>
</feature>
<comment type="similarity">
    <text evidence="1">Belongs to the FAH family.</text>
</comment>
<comment type="catalytic activity">
    <reaction evidence="12">
        <text>3-fumarylpyruvate + H2O = fumarate + pyruvate + H(+)</text>
        <dbReference type="Rhea" id="RHEA:26168"/>
        <dbReference type="ChEBI" id="CHEBI:15361"/>
        <dbReference type="ChEBI" id="CHEBI:15377"/>
        <dbReference type="ChEBI" id="CHEBI:15378"/>
        <dbReference type="ChEBI" id="CHEBI:16854"/>
        <dbReference type="ChEBI" id="CHEBI:29806"/>
    </reaction>
</comment>
<evidence type="ECO:0000256" key="4">
    <source>
        <dbReference type="ARBA" id="ARBA00032305"/>
    </source>
</evidence>
<reference evidence="17" key="2">
    <citation type="submission" date="2025-08" db="UniProtKB">
        <authorList>
            <consortium name="Ensembl"/>
        </authorList>
    </citation>
    <scope>IDENTIFICATION</scope>
</reference>
<evidence type="ECO:0000256" key="1">
    <source>
        <dbReference type="ARBA" id="ARBA00010211"/>
    </source>
</evidence>
<keyword evidence="18" id="KW-1185">Reference proteome</keyword>
<dbReference type="InParanoid" id="A0A674GTV2"/>
<dbReference type="Proteomes" id="UP000007754">
    <property type="component" value="Chromosome 14"/>
</dbReference>
<evidence type="ECO:0000256" key="2">
    <source>
        <dbReference type="ARBA" id="ARBA00012947"/>
    </source>
</evidence>
<dbReference type="GO" id="GO:0050163">
    <property type="term" value="F:oxaloacetate tautomerase activity"/>
    <property type="evidence" value="ECO:0007669"/>
    <property type="project" value="UniProtKB-EC"/>
</dbReference>
<evidence type="ECO:0000313" key="17">
    <source>
        <dbReference type="Ensembl" id="ENSTGUP00000025827.1"/>
    </source>
</evidence>
<dbReference type="EC" id="4.1.1.112" evidence="2"/>
<dbReference type="InterPro" id="IPR011234">
    <property type="entry name" value="Fumarylacetoacetase-like_C"/>
</dbReference>
<comment type="catalytic activity">
    <reaction evidence="13">
        <text>oxaloacetate + H(+) = pyruvate + CO2</text>
        <dbReference type="Rhea" id="RHEA:15641"/>
        <dbReference type="ChEBI" id="CHEBI:15361"/>
        <dbReference type="ChEBI" id="CHEBI:15378"/>
        <dbReference type="ChEBI" id="CHEBI:16452"/>
        <dbReference type="ChEBI" id="CHEBI:16526"/>
        <dbReference type="EC" id="4.1.1.112"/>
    </reaction>
</comment>
<evidence type="ECO:0000256" key="12">
    <source>
        <dbReference type="ARBA" id="ARBA00047963"/>
    </source>
</evidence>
<evidence type="ECO:0000256" key="11">
    <source>
        <dbReference type="ARBA" id="ARBA00047858"/>
    </source>
</evidence>
<evidence type="ECO:0000256" key="14">
    <source>
        <dbReference type="ARBA" id="ARBA00048846"/>
    </source>
</evidence>
<dbReference type="GO" id="GO:0008948">
    <property type="term" value="F:oxaloacetate decarboxylase activity"/>
    <property type="evidence" value="ECO:0007669"/>
    <property type="project" value="UniProtKB-EC"/>
</dbReference>
<dbReference type="GO" id="GO:0005739">
    <property type="term" value="C:mitochondrion"/>
    <property type="evidence" value="ECO:0007669"/>
    <property type="project" value="TreeGrafter"/>
</dbReference>
<evidence type="ECO:0000256" key="9">
    <source>
        <dbReference type="ARBA" id="ARBA00044973"/>
    </source>
</evidence>
<evidence type="ECO:0000256" key="6">
    <source>
        <dbReference type="ARBA" id="ARBA00042340"/>
    </source>
</evidence>
<dbReference type="EC" id="3.7.1.5" evidence="5"/>
<dbReference type="EC" id="5.3.2.2" evidence="9"/>
<dbReference type="GO" id="GO:0018773">
    <property type="term" value="F:acetylpyruvate hydrolase activity"/>
    <property type="evidence" value="ECO:0007669"/>
    <property type="project" value="TreeGrafter"/>
</dbReference>
<dbReference type="PANTHER" id="PTHR11820">
    <property type="entry name" value="ACYLPYRUVASE"/>
    <property type="match status" value="1"/>
</dbReference>
<dbReference type="GO" id="GO:0047621">
    <property type="term" value="F:acylpyruvate hydrolase activity"/>
    <property type="evidence" value="ECO:0007669"/>
    <property type="project" value="UniProtKB-EC"/>
</dbReference>
<dbReference type="FunCoup" id="A0A674GTV2">
    <property type="interactions" value="824"/>
</dbReference>